<feature type="domain" description="AMP-binding enzyme C-terminal" evidence="6">
    <location>
        <begin position="459"/>
        <end position="562"/>
    </location>
</feature>
<feature type="domain" description="AMP-dependent synthetase/ligase" evidence="5">
    <location>
        <begin position="11"/>
        <end position="411"/>
    </location>
</feature>
<evidence type="ECO:0000259" key="5">
    <source>
        <dbReference type="Pfam" id="PF00501"/>
    </source>
</evidence>
<dbReference type="FunFam" id="3.30.300.30:FF:000016">
    <property type="entry name" value="Fatty-acid-CoA ligase FadD26"/>
    <property type="match status" value="1"/>
</dbReference>
<evidence type="ECO:0000256" key="4">
    <source>
        <dbReference type="ARBA" id="ARBA00023098"/>
    </source>
</evidence>
<evidence type="ECO:0000256" key="1">
    <source>
        <dbReference type="ARBA" id="ARBA00006432"/>
    </source>
</evidence>
<evidence type="ECO:0000259" key="6">
    <source>
        <dbReference type="Pfam" id="PF23024"/>
    </source>
</evidence>
<gene>
    <name evidence="7" type="ORF">BST17_06015</name>
</gene>
<dbReference type="RefSeq" id="WP_083056163.1">
    <property type="nucleotide sequence ID" value="NZ_JACKVM010000008.1"/>
</dbReference>
<dbReference type="CDD" id="cd05931">
    <property type="entry name" value="FAAL"/>
    <property type="match status" value="1"/>
</dbReference>
<reference evidence="7 8" key="1">
    <citation type="submission" date="2017-02" db="EMBL/GenBank/DDBJ databases">
        <title>The new phylogeny of genus Mycobacterium.</title>
        <authorList>
            <person name="Tortoli E."/>
            <person name="Trovato A."/>
            <person name="Cirillo D.M."/>
        </authorList>
    </citation>
    <scope>NUCLEOTIDE SEQUENCE [LARGE SCALE GENOMIC DNA]</scope>
    <source>
        <strain evidence="7 8">DSM 45578</strain>
    </source>
</reference>
<dbReference type="NCBIfam" id="NF004509">
    <property type="entry name" value="PRK05850.1"/>
    <property type="match status" value="1"/>
</dbReference>
<evidence type="ECO:0000256" key="3">
    <source>
        <dbReference type="ARBA" id="ARBA00022832"/>
    </source>
</evidence>
<dbReference type="GO" id="GO:0071766">
    <property type="term" value="P:Actinobacterium-type cell wall biogenesis"/>
    <property type="evidence" value="ECO:0007669"/>
    <property type="project" value="UniProtKB-ARBA"/>
</dbReference>
<dbReference type="InterPro" id="IPR045851">
    <property type="entry name" value="AMP-bd_C_sf"/>
</dbReference>
<keyword evidence="8" id="KW-1185">Reference proteome</keyword>
<dbReference type="InterPro" id="IPR040097">
    <property type="entry name" value="FAAL/FAAC"/>
</dbReference>
<dbReference type="Pfam" id="PF00501">
    <property type="entry name" value="AMP-binding"/>
    <property type="match status" value="1"/>
</dbReference>
<dbReference type="SUPFAM" id="SSF56801">
    <property type="entry name" value="Acetyl-CoA synthetase-like"/>
    <property type="match status" value="1"/>
</dbReference>
<accession>A0A1W9Z0U2</accession>
<dbReference type="InterPro" id="IPR025110">
    <property type="entry name" value="AMP-bd_C"/>
</dbReference>
<dbReference type="Gene3D" id="3.40.50.12780">
    <property type="entry name" value="N-terminal domain of ligase-like"/>
    <property type="match status" value="1"/>
</dbReference>
<dbReference type="Gene3D" id="3.30.300.30">
    <property type="match status" value="1"/>
</dbReference>
<organism evidence="7 8">
    <name type="scientific">Mycolicibacterium bacteremicum</name>
    <name type="common">Mycobacterium bacteremicum</name>
    <dbReference type="NCBI Taxonomy" id="564198"/>
    <lineage>
        <taxon>Bacteria</taxon>
        <taxon>Bacillati</taxon>
        <taxon>Actinomycetota</taxon>
        <taxon>Actinomycetes</taxon>
        <taxon>Mycobacteriales</taxon>
        <taxon>Mycobacteriaceae</taxon>
        <taxon>Mycolicibacterium</taxon>
    </lineage>
</organism>
<evidence type="ECO:0000313" key="7">
    <source>
        <dbReference type="EMBL" id="ORA05904.1"/>
    </source>
</evidence>
<keyword evidence="4" id="KW-0443">Lipid metabolism</keyword>
<keyword evidence="3" id="KW-0276">Fatty acid metabolism</keyword>
<sequence length="568" mass="60649">MPNASILTVLRDRAGDTPDGLAFTFTDYDRDPEGVVETLTWGQLYRRTLNLADEISQHGAPGERALIIAPQGLPYIVAFLGAMQAGFIAVPLSAPVPGSHDERTSAVVADTSPAVVLTTAALFDVATGYVDDGAAMTAVVSVDTLDLDGREPTATDISDGPDIAYLQYTSGSTRAPAGVMISHRNLIANFDQLMPDYLMQHGGAFPPGGALVSWLPFYHDMGLMLGVAAPILAGVEADLMSPIAFLTRPARWLRAMARHRVVVSGGPNFALDLAARRTTDEELAGLDLSVVDSIICGAERVQPPTVTRFLERFAPFGFAPEALMPSYGLAEATVFVASGGKGRVPEVIEFDVDELARGAAVRRPGGTPLIRYGVAVSPSLLIVDADTGRPCPEGTVGEIWTHGDNVSAGYWRKPDLTGTGFGATLVDGPPDLPATDWLRTGDRGFISEGDLFIVGRIKDMLIVRGRNHYSEDIEETVRGLTRGRVAAIAVADDQSEQLVTVVELKNRDQPFDELKTEVTAAISRSHGVQVADIVLVDPGSIPTTTSGKIRRSACVEQYRQGQFVRLDA</sequence>
<dbReference type="PANTHER" id="PTHR22754">
    <property type="entry name" value="DISCO-INTERACTING PROTEIN 2 DIP2 -RELATED"/>
    <property type="match status" value="1"/>
</dbReference>
<proteinExistence type="inferred from homology"/>
<evidence type="ECO:0000256" key="2">
    <source>
        <dbReference type="ARBA" id="ARBA00022598"/>
    </source>
</evidence>
<dbReference type="PANTHER" id="PTHR22754:SF32">
    <property type="entry name" value="DISCO-INTERACTING PROTEIN 2"/>
    <property type="match status" value="1"/>
</dbReference>
<evidence type="ECO:0000313" key="8">
    <source>
        <dbReference type="Proteomes" id="UP000192366"/>
    </source>
</evidence>
<dbReference type="STRING" id="564198.BST17_06015"/>
<dbReference type="FunFam" id="3.40.50.12780:FF:000013">
    <property type="entry name" value="Long-chain-fatty-acid--AMP ligase FadD32"/>
    <property type="match status" value="1"/>
</dbReference>
<dbReference type="InterPro" id="IPR042099">
    <property type="entry name" value="ANL_N_sf"/>
</dbReference>
<dbReference type="InterPro" id="IPR000873">
    <property type="entry name" value="AMP-dep_synth/lig_dom"/>
</dbReference>
<dbReference type="EMBL" id="MVHJ01000004">
    <property type="protein sequence ID" value="ORA05904.1"/>
    <property type="molecule type" value="Genomic_DNA"/>
</dbReference>
<name>A0A1W9Z0U2_MYCBA</name>
<dbReference type="GO" id="GO:0005886">
    <property type="term" value="C:plasma membrane"/>
    <property type="evidence" value="ECO:0007669"/>
    <property type="project" value="TreeGrafter"/>
</dbReference>
<dbReference type="GO" id="GO:0006633">
    <property type="term" value="P:fatty acid biosynthetic process"/>
    <property type="evidence" value="ECO:0007669"/>
    <property type="project" value="TreeGrafter"/>
</dbReference>
<comment type="similarity">
    <text evidence="1">Belongs to the ATP-dependent AMP-binding enzyme family.</text>
</comment>
<dbReference type="GO" id="GO:0016874">
    <property type="term" value="F:ligase activity"/>
    <property type="evidence" value="ECO:0007669"/>
    <property type="project" value="UniProtKB-KW"/>
</dbReference>
<dbReference type="Proteomes" id="UP000192366">
    <property type="component" value="Unassembled WGS sequence"/>
</dbReference>
<dbReference type="Pfam" id="PF23024">
    <property type="entry name" value="AMP-dom_DIP2-like"/>
    <property type="match status" value="1"/>
</dbReference>
<dbReference type="OrthoDB" id="3671040at2"/>
<dbReference type="AlphaFoldDB" id="A0A1W9Z0U2"/>
<comment type="caution">
    <text evidence="7">The sequence shown here is derived from an EMBL/GenBank/DDBJ whole genome shotgun (WGS) entry which is preliminary data.</text>
</comment>
<dbReference type="GO" id="GO:0070566">
    <property type="term" value="F:adenylyltransferase activity"/>
    <property type="evidence" value="ECO:0007669"/>
    <property type="project" value="TreeGrafter"/>
</dbReference>
<keyword evidence="2" id="KW-0436">Ligase</keyword>
<protein>
    <submittedName>
        <fullName evidence="7">Acyl-CoA synthetase</fullName>
    </submittedName>
</protein>